<dbReference type="OrthoDB" id="3785878at2759"/>
<evidence type="ECO:0000256" key="1">
    <source>
        <dbReference type="SAM" id="MobiDB-lite"/>
    </source>
</evidence>
<name>A0A6A5YYD8_9PLEO</name>
<evidence type="ECO:0000313" key="4">
    <source>
        <dbReference type="Proteomes" id="UP000799770"/>
    </source>
</evidence>
<evidence type="ECO:0000313" key="3">
    <source>
        <dbReference type="EMBL" id="KAF2111111.1"/>
    </source>
</evidence>
<feature type="chain" id="PRO_5025535096" evidence="2">
    <location>
        <begin position="24"/>
        <end position="519"/>
    </location>
</feature>
<keyword evidence="4" id="KW-1185">Reference proteome</keyword>
<proteinExistence type="predicted"/>
<dbReference type="AlphaFoldDB" id="A0A6A5YYD8"/>
<dbReference type="Proteomes" id="UP000799770">
    <property type="component" value="Unassembled WGS sequence"/>
</dbReference>
<sequence length="519" mass="57704">MPVQSRVSAFCVTGLLLIHLATSTPILDTRGDNLLASRLPKDIKPGKCPERNDWSTPESRRQQFNDGNAWELADRYLDLNDGDGGNAKKWASNMYAAAFSQNAISDFDCSTWQSKCDVPASCEDFAKVGWPGVFHITKSLSNLFTYLHRHWELADQMREKLKDDVPRMIESFGVEAEEAPAIGFGTILSGSLAIGGTLSAANPLLSGMFGVAGAIGSMYEDKLNGLSPEPFNPDDVEATLKEMIDHYCDILQRSSTEIRNAVFGVEAELGDKKYPDEFRDIPREMQLAGGDPNGKDPWNHAITYVIGDGQWLVDEPAKGLEAQFQETYKRTRQMLALALLRLGKGAVVVINERDGDDQSGEFCNSQQNNVWDPNEKFCFGMMWLKDGRLMGGINDPAYQLWDQWTGASESFEGVRSAQSGFGLDKLETYRNILDCWRSNDANMAAPQLDVSQPGTPLPRCLFSMEVKKGGWLDTKKGCYVGKNLILDTNFPNFPKDSDDQKNRRYAWPAPKADCETTHG</sequence>
<evidence type="ECO:0000256" key="2">
    <source>
        <dbReference type="SAM" id="SignalP"/>
    </source>
</evidence>
<feature type="region of interest" description="Disordered" evidence="1">
    <location>
        <begin position="491"/>
        <end position="519"/>
    </location>
</feature>
<protein>
    <submittedName>
        <fullName evidence="3">Uncharacterized protein</fullName>
    </submittedName>
</protein>
<gene>
    <name evidence="3" type="ORF">BDV96DRAFT_603243</name>
</gene>
<keyword evidence="2" id="KW-0732">Signal</keyword>
<accession>A0A6A5YYD8</accession>
<reference evidence="3" key="1">
    <citation type="journal article" date="2020" name="Stud. Mycol.">
        <title>101 Dothideomycetes genomes: a test case for predicting lifestyles and emergence of pathogens.</title>
        <authorList>
            <person name="Haridas S."/>
            <person name="Albert R."/>
            <person name="Binder M."/>
            <person name="Bloem J."/>
            <person name="Labutti K."/>
            <person name="Salamov A."/>
            <person name="Andreopoulos B."/>
            <person name="Baker S."/>
            <person name="Barry K."/>
            <person name="Bills G."/>
            <person name="Bluhm B."/>
            <person name="Cannon C."/>
            <person name="Castanera R."/>
            <person name="Culley D."/>
            <person name="Daum C."/>
            <person name="Ezra D."/>
            <person name="Gonzalez J."/>
            <person name="Henrissat B."/>
            <person name="Kuo A."/>
            <person name="Liang C."/>
            <person name="Lipzen A."/>
            <person name="Lutzoni F."/>
            <person name="Magnuson J."/>
            <person name="Mondo S."/>
            <person name="Nolan M."/>
            <person name="Ohm R."/>
            <person name="Pangilinan J."/>
            <person name="Park H.-J."/>
            <person name="Ramirez L."/>
            <person name="Alfaro M."/>
            <person name="Sun H."/>
            <person name="Tritt A."/>
            <person name="Yoshinaga Y."/>
            <person name="Zwiers L.-H."/>
            <person name="Turgeon B."/>
            <person name="Goodwin S."/>
            <person name="Spatafora J."/>
            <person name="Crous P."/>
            <person name="Grigoriev I."/>
        </authorList>
    </citation>
    <scope>NUCLEOTIDE SEQUENCE</scope>
    <source>
        <strain evidence="3">CBS 627.86</strain>
    </source>
</reference>
<dbReference type="EMBL" id="ML977335">
    <property type="protein sequence ID" value="KAF2111111.1"/>
    <property type="molecule type" value="Genomic_DNA"/>
</dbReference>
<feature type="signal peptide" evidence="2">
    <location>
        <begin position="1"/>
        <end position="23"/>
    </location>
</feature>
<organism evidence="3 4">
    <name type="scientific">Lophiotrema nucula</name>
    <dbReference type="NCBI Taxonomy" id="690887"/>
    <lineage>
        <taxon>Eukaryota</taxon>
        <taxon>Fungi</taxon>
        <taxon>Dikarya</taxon>
        <taxon>Ascomycota</taxon>
        <taxon>Pezizomycotina</taxon>
        <taxon>Dothideomycetes</taxon>
        <taxon>Pleosporomycetidae</taxon>
        <taxon>Pleosporales</taxon>
        <taxon>Lophiotremataceae</taxon>
        <taxon>Lophiotrema</taxon>
    </lineage>
</organism>